<sequence length="77" mass="8458">VIHFTWEASADAASYRVEIYDQELRLVSEQLTDKTSVSVPRSSFGQLATPTLMWKVVPISPTGLEGAASKLVSFTLE</sequence>
<evidence type="ECO:0000313" key="1">
    <source>
        <dbReference type="EMBL" id="NNF08188.1"/>
    </source>
</evidence>
<accession>A0A7Y2EGW2</accession>
<dbReference type="EMBL" id="JABDJR010000626">
    <property type="protein sequence ID" value="NNF08188.1"/>
    <property type="molecule type" value="Genomic_DNA"/>
</dbReference>
<dbReference type="Gene3D" id="2.60.40.10">
    <property type="entry name" value="Immunoglobulins"/>
    <property type="match status" value="1"/>
</dbReference>
<dbReference type="Proteomes" id="UP000547674">
    <property type="component" value="Unassembled WGS sequence"/>
</dbReference>
<organism evidence="1 2">
    <name type="scientific">Eiseniibacteriota bacterium</name>
    <dbReference type="NCBI Taxonomy" id="2212470"/>
    <lineage>
        <taxon>Bacteria</taxon>
        <taxon>Candidatus Eiseniibacteriota</taxon>
    </lineage>
</organism>
<evidence type="ECO:0000313" key="2">
    <source>
        <dbReference type="Proteomes" id="UP000547674"/>
    </source>
</evidence>
<feature type="non-terminal residue" evidence="1">
    <location>
        <position position="1"/>
    </location>
</feature>
<dbReference type="InterPro" id="IPR013783">
    <property type="entry name" value="Ig-like_fold"/>
</dbReference>
<proteinExistence type="predicted"/>
<dbReference type="AlphaFoldDB" id="A0A7Y2EGW2"/>
<comment type="caution">
    <text evidence="1">The sequence shown here is derived from an EMBL/GenBank/DDBJ whole genome shotgun (WGS) entry which is preliminary data.</text>
</comment>
<reference evidence="1 2" key="1">
    <citation type="submission" date="2020-03" db="EMBL/GenBank/DDBJ databases">
        <title>Metabolic flexibility allows generalist bacteria to become dominant in a frequently disturbed ecosystem.</title>
        <authorList>
            <person name="Chen Y.-J."/>
            <person name="Leung P.M."/>
            <person name="Bay S.K."/>
            <person name="Hugenholtz P."/>
            <person name="Kessler A.J."/>
            <person name="Shelley G."/>
            <person name="Waite D.W."/>
            <person name="Cook P.L."/>
            <person name="Greening C."/>
        </authorList>
    </citation>
    <scope>NUCLEOTIDE SEQUENCE [LARGE SCALE GENOMIC DNA]</scope>
    <source>
        <strain evidence="1">SS_bin_28</strain>
    </source>
</reference>
<gene>
    <name evidence="1" type="ORF">HKN21_15600</name>
</gene>
<protein>
    <submittedName>
        <fullName evidence="1">Uncharacterized protein</fullName>
    </submittedName>
</protein>
<name>A0A7Y2EGW2_UNCEI</name>